<keyword evidence="3" id="KW-1185">Reference proteome</keyword>
<dbReference type="NCBIfam" id="TIGR00756">
    <property type="entry name" value="PPR"/>
    <property type="match status" value="1"/>
</dbReference>
<evidence type="ECO:0000313" key="2">
    <source>
        <dbReference type="EMBL" id="MBA0630077.1"/>
    </source>
</evidence>
<accession>A0A7J8SVF0</accession>
<dbReference type="PANTHER" id="PTHR45613:SF9">
    <property type="entry name" value="MITOCHONDRIAL GROUP I INTRON SPLICING FACTOR CCM1"/>
    <property type="match status" value="1"/>
</dbReference>
<evidence type="ECO:0000313" key="3">
    <source>
        <dbReference type="Proteomes" id="UP000593561"/>
    </source>
</evidence>
<evidence type="ECO:0008006" key="4">
    <source>
        <dbReference type="Google" id="ProtNLM"/>
    </source>
</evidence>
<dbReference type="Proteomes" id="UP000593561">
    <property type="component" value="Unassembled WGS sequence"/>
</dbReference>
<organism evidence="2 3">
    <name type="scientific">Gossypium davidsonii</name>
    <name type="common">Davidson's cotton</name>
    <name type="synonym">Gossypium klotzschianum subsp. davidsonii</name>
    <dbReference type="NCBI Taxonomy" id="34287"/>
    <lineage>
        <taxon>Eukaryota</taxon>
        <taxon>Viridiplantae</taxon>
        <taxon>Streptophyta</taxon>
        <taxon>Embryophyta</taxon>
        <taxon>Tracheophyta</taxon>
        <taxon>Spermatophyta</taxon>
        <taxon>Magnoliopsida</taxon>
        <taxon>eudicotyledons</taxon>
        <taxon>Gunneridae</taxon>
        <taxon>Pentapetalae</taxon>
        <taxon>rosids</taxon>
        <taxon>malvids</taxon>
        <taxon>Malvales</taxon>
        <taxon>Malvaceae</taxon>
        <taxon>Malvoideae</taxon>
        <taxon>Gossypium</taxon>
    </lineage>
</organism>
<evidence type="ECO:0000256" key="1">
    <source>
        <dbReference type="ARBA" id="ARBA00022737"/>
    </source>
</evidence>
<keyword evidence="1" id="KW-0677">Repeat</keyword>
<protein>
    <recommendedName>
        <fullName evidence="4">Pentatricopeptide repeat-containing protein</fullName>
    </recommendedName>
</protein>
<dbReference type="Pfam" id="PF12854">
    <property type="entry name" value="PPR_1"/>
    <property type="match status" value="1"/>
</dbReference>
<dbReference type="AlphaFoldDB" id="A0A7J8SVF0"/>
<name>A0A7J8SVF0_GOSDV</name>
<comment type="caution">
    <text evidence="2">The sequence shown here is derived from an EMBL/GenBank/DDBJ whole genome shotgun (WGS) entry which is preliminary data.</text>
</comment>
<dbReference type="InterPro" id="IPR011990">
    <property type="entry name" value="TPR-like_helical_dom_sf"/>
</dbReference>
<dbReference type="PANTHER" id="PTHR45613">
    <property type="entry name" value="PENTATRICOPEPTIDE REPEAT-CONTAINING PROTEIN"/>
    <property type="match status" value="1"/>
</dbReference>
<reference evidence="2 3" key="1">
    <citation type="journal article" date="2019" name="Genome Biol. Evol.">
        <title>Insights into the evolution of the New World diploid cottons (Gossypium, subgenus Houzingenia) based on genome sequencing.</title>
        <authorList>
            <person name="Grover C.E."/>
            <person name="Arick M.A. 2nd"/>
            <person name="Thrash A."/>
            <person name="Conover J.L."/>
            <person name="Sanders W.S."/>
            <person name="Peterson D.G."/>
            <person name="Frelichowski J.E."/>
            <person name="Scheffler J.A."/>
            <person name="Scheffler B.E."/>
            <person name="Wendel J.F."/>
        </authorList>
    </citation>
    <scope>NUCLEOTIDE SEQUENCE [LARGE SCALE GENOMIC DNA]</scope>
    <source>
        <strain evidence="2">27</strain>
        <tissue evidence="2">Leaf</tissue>
    </source>
</reference>
<proteinExistence type="predicted"/>
<sequence length="157" mass="17693">MDYYVSKGTSMSQYKKPSCIKSEEALKILDSRVIGKALYAWKNIFGIFLNVVADAIYKVGKVEEVVELIGIAKDALNLFKEIMENSHKPLILFLTGVFVRGLARTALTEEEINLWDYVETQGLKCNTIVHNMVIKGLCKSGKVKEAKAFLHTINFED</sequence>
<dbReference type="Gene3D" id="1.25.40.10">
    <property type="entry name" value="Tetratricopeptide repeat domain"/>
    <property type="match status" value="1"/>
</dbReference>
<dbReference type="InterPro" id="IPR002885">
    <property type="entry name" value="PPR_rpt"/>
</dbReference>
<gene>
    <name evidence="2" type="ORF">Godav_002209</name>
</gene>
<dbReference type="EMBL" id="JABFAC010000012">
    <property type="protein sequence ID" value="MBA0630077.1"/>
    <property type="molecule type" value="Genomic_DNA"/>
</dbReference>